<dbReference type="STRING" id="768679.TTX_1907"/>
<dbReference type="AlphaFoldDB" id="G4RLS8"/>
<reference evidence="1 2" key="1">
    <citation type="journal article" date="2011" name="PLoS ONE">
        <title>The complete genome sequence of Thermoproteus tenax: a physiologically versatile member of the Crenarchaeota.</title>
        <authorList>
            <person name="Siebers B."/>
            <person name="Zaparty M."/>
            <person name="Raddatz G."/>
            <person name="Tjaden B."/>
            <person name="Albers S.V."/>
            <person name="Bell S.D."/>
            <person name="Blombach F."/>
            <person name="Kletzin A."/>
            <person name="Kyrpides N."/>
            <person name="Lanz C."/>
            <person name="Plagens A."/>
            <person name="Rampp M."/>
            <person name="Rosinus A."/>
            <person name="von Jan M."/>
            <person name="Makarova K.S."/>
            <person name="Klenk H.P."/>
            <person name="Schuster S.C."/>
            <person name="Hensel R."/>
        </authorList>
    </citation>
    <scope>NUCLEOTIDE SEQUENCE [LARGE SCALE GENOMIC DNA]</scope>
    <source>
        <strain evidence="2">ATCC 35583 / DSM 2078 / JCM 9277 / NBRC 100435 / Kra 1</strain>
    </source>
</reference>
<evidence type="ECO:0000313" key="1">
    <source>
        <dbReference type="EMBL" id="CCC82523.1"/>
    </source>
</evidence>
<dbReference type="eggNOG" id="arCOG05459">
    <property type="taxonomic scope" value="Archaea"/>
</dbReference>
<dbReference type="PaxDb" id="768679-TTX_1907"/>
<dbReference type="EMBL" id="FN869859">
    <property type="protein sequence ID" value="CCC82523.1"/>
    <property type="molecule type" value="Genomic_DNA"/>
</dbReference>
<protein>
    <submittedName>
        <fullName evidence="1">Uncharacterized protein</fullName>
    </submittedName>
</protein>
<keyword evidence="2" id="KW-1185">Reference proteome</keyword>
<dbReference type="Proteomes" id="UP000002654">
    <property type="component" value="Chromosome"/>
</dbReference>
<sequence>MAQAVREALLKAGRGVEDNLISTLPRELKYTADQVKSIIETYKNSDINTIKNNLLNIKQIDRLIYYFAIISFLLAFSRGNIDNLIKIYSENFIKINKFSASSIRNIIYSLIDYLDKKNIENYTNKVLNILENLNRNNIYIWILKQKKIDRFENDIRRILFDGLGGPSADRGVKAFMRIFIDRNNIPLAYTIAYNDRELRKYKVHGDIYTSLVTLRSGAFEDIDTLPSQRLKQRIARELLRMDREGRYEKVKVRLRSIRGLVRSTAYLSGDPLNYEKGAYFVGRNYCSKLMCDSCPIREVCRKYIFIEIK</sequence>
<dbReference type="KEGG" id="ttn:TTX_1907"/>
<proteinExistence type="predicted"/>
<evidence type="ECO:0000313" key="2">
    <source>
        <dbReference type="Proteomes" id="UP000002654"/>
    </source>
</evidence>
<gene>
    <name evidence="1" type="primary">conserved hypothetical protein</name>
    <name evidence="1" type="ordered locus">TTX_1907</name>
</gene>
<organism evidence="1 2">
    <name type="scientific">Thermoproteus tenax (strain ATCC 35583 / DSM 2078 / JCM 9277 / NBRC 100435 / Kra 1)</name>
    <dbReference type="NCBI Taxonomy" id="768679"/>
    <lineage>
        <taxon>Archaea</taxon>
        <taxon>Thermoproteota</taxon>
        <taxon>Thermoprotei</taxon>
        <taxon>Thermoproteales</taxon>
        <taxon>Thermoproteaceae</taxon>
        <taxon>Thermoproteus</taxon>
    </lineage>
</organism>
<dbReference type="HOGENOM" id="CLU_904953_0_0_2"/>
<accession>G4RLS8</accession>
<dbReference type="PATRIC" id="fig|768679.9.peg.1933"/>
<name>G4RLS8_THETK</name>
<dbReference type="OrthoDB" id="26849at2157"/>